<evidence type="ECO:0000313" key="3">
    <source>
        <dbReference type="Proteomes" id="UP001501565"/>
    </source>
</evidence>
<protein>
    <recommendedName>
        <fullName evidence="4">Transporter</fullName>
    </recommendedName>
</protein>
<accession>A0ABP7N3D5</accession>
<organism evidence="2 3">
    <name type="scientific">Litoribacillus peritrichatus</name>
    <dbReference type="NCBI Taxonomy" id="718191"/>
    <lineage>
        <taxon>Bacteria</taxon>
        <taxon>Pseudomonadati</taxon>
        <taxon>Pseudomonadota</taxon>
        <taxon>Gammaproteobacteria</taxon>
        <taxon>Oceanospirillales</taxon>
        <taxon>Oceanospirillaceae</taxon>
        <taxon>Litoribacillus</taxon>
    </lineage>
</organism>
<dbReference type="Proteomes" id="UP001501565">
    <property type="component" value="Unassembled WGS sequence"/>
</dbReference>
<keyword evidence="3" id="KW-1185">Reference proteome</keyword>
<evidence type="ECO:0000256" key="1">
    <source>
        <dbReference type="SAM" id="MobiDB-lite"/>
    </source>
</evidence>
<evidence type="ECO:0000313" key="2">
    <source>
        <dbReference type="EMBL" id="GAA3935963.1"/>
    </source>
</evidence>
<dbReference type="Pfam" id="PF13557">
    <property type="entry name" value="Phenol_MetA_deg"/>
    <property type="match status" value="1"/>
</dbReference>
<evidence type="ECO:0008006" key="4">
    <source>
        <dbReference type="Google" id="ProtNLM"/>
    </source>
</evidence>
<feature type="region of interest" description="Disordered" evidence="1">
    <location>
        <begin position="42"/>
        <end position="63"/>
    </location>
</feature>
<proteinExistence type="predicted"/>
<comment type="caution">
    <text evidence="2">The sequence shown here is derived from an EMBL/GenBank/DDBJ whole genome shotgun (WGS) entry which is preliminary data.</text>
</comment>
<dbReference type="EMBL" id="BAABBN010000012">
    <property type="protein sequence ID" value="GAA3935963.1"/>
    <property type="molecule type" value="Genomic_DNA"/>
</dbReference>
<sequence>MPQTERLFDVLSGRLSAVIRGILMGGLVMMFASVSYSQESSNSPLQVRNDVHQDSGTRAKSGKPIVLKKKQAKDAPKRLKVKTEHEKLTLGVGAYMSHGDYTTDRSTKVFSMPFRASYSLRQWRLSAQIPYLYIDGPANILVLREGGETITQASKEDKQRWGFGDLRLNGQYSLPWVPVKNSLFHLGAGVKAPTGSEDENLSSGEFDYTVFTGGSWRDGRWVANARLGYQWMGDTDETDYNDRTFVSIGGKYLYNRTQNFGVSYRFKEAATERSQPIRSLTTYFNQQLKEGWKLSFAAGLGFSESSADYFGGLSISKSFVSKKRVKY</sequence>
<gene>
    <name evidence="2" type="ORF">GCM10022277_35550</name>
</gene>
<reference evidence="3" key="1">
    <citation type="journal article" date="2019" name="Int. J. Syst. Evol. Microbiol.">
        <title>The Global Catalogue of Microorganisms (GCM) 10K type strain sequencing project: providing services to taxonomists for standard genome sequencing and annotation.</title>
        <authorList>
            <consortium name="The Broad Institute Genomics Platform"/>
            <consortium name="The Broad Institute Genome Sequencing Center for Infectious Disease"/>
            <person name="Wu L."/>
            <person name="Ma J."/>
        </authorList>
    </citation>
    <scope>NUCLEOTIDE SEQUENCE [LARGE SCALE GENOMIC DNA]</scope>
    <source>
        <strain evidence="3">JCM 17551</strain>
    </source>
</reference>
<name>A0ABP7N3D5_9GAMM</name>
<dbReference type="InterPro" id="IPR025737">
    <property type="entry name" value="FApF"/>
</dbReference>